<dbReference type="Pfam" id="PF02540">
    <property type="entry name" value="NAD_synthase"/>
    <property type="match status" value="1"/>
</dbReference>
<feature type="active site" description="Nucleophile and sulfur donor" evidence="1">
    <location>
        <position position="175"/>
    </location>
</feature>
<evidence type="ECO:0000256" key="1">
    <source>
        <dbReference type="PIRSR" id="PIRSR006661-1"/>
    </source>
</evidence>
<evidence type="ECO:0000313" key="4">
    <source>
        <dbReference type="Proteomes" id="UP000014155"/>
    </source>
</evidence>
<dbReference type="EMBL" id="AORV01000045">
    <property type="protein sequence ID" value="EMS70908.1"/>
    <property type="molecule type" value="Genomic_DNA"/>
</dbReference>
<keyword evidence="4" id="KW-1185">Reference proteome</keyword>
<dbReference type="Gene3D" id="3.40.50.620">
    <property type="entry name" value="HUPs"/>
    <property type="match status" value="1"/>
</dbReference>
<dbReference type="PANTHER" id="PTHR43169:SF2">
    <property type="entry name" value="NAD_GMP SYNTHASE DOMAIN-CONTAINING PROTEIN"/>
    <property type="match status" value="1"/>
</dbReference>
<dbReference type="InterPro" id="IPR022310">
    <property type="entry name" value="NAD/GMP_synthase"/>
</dbReference>
<comment type="caution">
    <text evidence="3">The sequence shown here is derived from an EMBL/GenBank/DDBJ whole genome shotgun (WGS) entry which is preliminary data.</text>
</comment>
<dbReference type="PATRIC" id="fig|1195236.3.peg.3539"/>
<gene>
    <name evidence="3" type="ORF">CTER_3313</name>
</gene>
<dbReference type="InterPro" id="IPR014729">
    <property type="entry name" value="Rossmann-like_a/b/a_fold"/>
</dbReference>
<dbReference type="AlphaFoldDB" id="S0FR22"/>
<dbReference type="SUPFAM" id="SSF52402">
    <property type="entry name" value="Adenine nucleotide alpha hydrolases-like"/>
    <property type="match status" value="1"/>
</dbReference>
<dbReference type="NCBIfam" id="TIGR00268">
    <property type="entry name" value="ATP-dependent sacrificial sulfur transferase LarE"/>
    <property type="match status" value="1"/>
</dbReference>
<protein>
    <submittedName>
        <fullName evidence="3">TIGR00268 family protein</fullName>
    </submittedName>
</protein>
<dbReference type="STRING" id="1195236.CTER_3313"/>
<dbReference type="GO" id="GO:0006163">
    <property type="term" value="P:purine nucleotide metabolic process"/>
    <property type="evidence" value="ECO:0007669"/>
    <property type="project" value="UniProtKB-ARBA"/>
</dbReference>
<reference evidence="3 4" key="1">
    <citation type="journal article" date="2013" name="Genome Announc.">
        <title>Draft Genome Sequence of the Cellulolytic, Mesophilic, Anaerobic Bacterium Clostridium termitidis Strain CT1112 (DSM 5398).</title>
        <authorList>
            <person name="Lal S."/>
            <person name="Ramachandran U."/>
            <person name="Zhang X."/>
            <person name="Munir R."/>
            <person name="Sparling R."/>
            <person name="Levin D.B."/>
        </authorList>
    </citation>
    <scope>NUCLEOTIDE SEQUENCE [LARGE SCALE GENOMIC DNA]</scope>
    <source>
        <strain evidence="3 4">CT1112</strain>
    </source>
</reference>
<evidence type="ECO:0000313" key="3">
    <source>
        <dbReference type="EMBL" id="EMS70908.1"/>
    </source>
</evidence>
<dbReference type="GO" id="GO:0016783">
    <property type="term" value="F:sulfurtransferase activity"/>
    <property type="evidence" value="ECO:0007669"/>
    <property type="project" value="InterPro"/>
</dbReference>
<evidence type="ECO:0000259" key="2">
    <source>
        <dbReference type="Pfam" id="PF02540"/>
    </source>
</evidence>
<dbReference type="InterPro" id="IPR005232">
    <property type="entry name" value="LarE"/>
</dbReference>
<dbReference type="PANTHER" id="PTHR43169">
    <property type="entry name" value="EXSB FAMILY PROTEIN"/>
    <property type="match status" value="1"/>
</dbReference>
<proteinExistence type="predicted"/>
<sequence length="273" mass="31234">MSVHDKLENLKNIIKNRNSAAVAFSGGVDSTFLLKVSAEVLGDKVVAITAHSSTYPERELREAKEFAKQNSIRHRVIISEELDVEGFSDNPVNRCYLCKNELYEKIKAVADEEGMEYIFEGSNVDDLGDFRPGMQAVREHGVISPLKEAQLTKEEIRTLSKEMGLNTWDKQAFACLSSRFPYGEKITKERLQMIDRAEQFLLDLGFKQVRVRFHKDIARIEVTQDSFEKIIEPATREKIYTEFKNIGFMYTALDLKGYRTGSMNEGLSQEEKK</sequence>
<dbReference type="PIRSF" id="PIRSF006661">
    <property type="entry name" value="PP-lp_UCP006661"/>
    <property type="match status" value="1"/>
</dbReference>
<name>S0FR22_RUMCE</name>
<dbReference type="InterPro" id="IPR052188">
    <property type="entry name" value="Ni-pincer_cofactor_biosynth"/>
</dbReference>
<organism evidence="3 4">
    <name type="scientific">Ruminiclostridium cellobioparum subsp. termitidis CT1112</name>
    <dbReference type="NCBI Taxonomy" id="1195236"/>
    <lineage>
        <taxon>Bacteria</taxon>
        <taxon>Bacillati</taxon>
        <taxon>Bacillota</taxon>
        <taxon>Clostridia</taxon>
        <taxon>Eubacteriales</taxon>
        <taxon>Oscillospiraceae</taxon>
        <taxon>Ruminiclostridium</taxon>
    </lineage>
</organism>
<dbReference type="eggNOG" id="COG1606">
    <property type="taxonomic scope" value="Bacteria"/>
</dbReference>
<feature type="domain" description="NAD/GMP synthase" evidence="2">
    <location>
        <begin position="10"/>
        <end position="77"/>
    </location>
</feature>
<dbReference type="RefSeq" id="WP_004627384.1">
    <property type="nucleotide sequence ID" value="NZ_AORV01000045.1"/>
</dbReference>
<dbReference type="Proteomes" id="UP000014155">
    <property type="component" value="Unassembled WGS sequence"/>
</dbReference>
<dbReference type="CDD" id="cd01990">
    <property type="entry name" value="LarE-like"/>
    <property type="match status" value="1"/>
</dbReference>
<accession>S0FR22</accession>